<dbReference type="EMBL" id="BRXZ01001220">
    <property type="protein sequence ID" value="GMH65674.1"/>
    <property type="molecule type" value="Genomic_DNA"/>
</dbReference>
<feature type="region of interest" description="Disordered" evidence="1">
    <location>
        <begin position="67"/>
        <end position="92"/>
    </location>
</feature>
<dbReference type="Proteomes" id="UP001165082">
    <property type="component" value="Unassembled WGS sequence"/>
</dbReference>
<evidence type="ECO:0000313" key="3">
    <source>
        <dbReference type="Proteomes" id="UP001165082"/>
    </source>
</evidence>
<feature type="compositionally biased region" description="Polar residues" evidence="1">
    <location>
        <begin position="69"/>
        <end position="92"/>
    </location>
</feature>
<name>A0A9W7E2I5_9STRA</name>
<evidence type="ECO:0000313" key="2">
    <source>
        <dbReference type="EMBL" id="GMH65674.1"/>
    </source>
</evidence>
<evidence type="ECO:0000256" key="1">
    <source>
        <dbReference type="SAM" id="MobiDB-lite"/>
    </source>
</evidence>
<feature type="compositionally biased region" description="Polar residues" evidence="1">
    <location>
        <begin position="168"/>
        <end position="178"/>
    </location>
</feature>
<dbReference type="AlphaFoldDB" id="A0A9W7E2I5"/>
<accession>A0A9W7E2I5</accession>
<dbReference type="OrthoDB" id="10379187at2759"/>
<feature type="region of interest" description="Disordered" evidence="1">
    <location>
        <begin position="32"/>
        <end position="55"/>
    </location>
</feature>
<feature type="region of interest" description="Disordered" evidence="1">
    <location>
        <begin position="141"/>
        <end position="181"/>
    </location>
</feature>
<keyword evidence="3" id="KW-1185">Reference proteome</keyword>
<organism evidence="2 3">
    <name type="scientific">Triparma retinervis</name>
    <dbReference type="NCBI Taxonomy" id="2557542"/>
    <lineage>
        <taxon>Eukaryota</taxon>
        <taxon>Sar</taxon>
        <taxon>Stramenopiles</taxon>
        <taxon>Ochrophyta</taxon>
        <taxon>Bolidophyceae</taxon>
        <taxon>Parmales</taxon>
        <taxon>Triparmaceae</taxon>
        <taxon>Triparma</taxon>
    </lineage>
</organism>
<protein>
    <submittedName>
        <fullName evidence="2">Uncharacterized protein</fullName>
    </submittedName>
</protein>
<comment type="caution">
    <text evidence="2">The sequence shown here is derived from an EMBL/GenBank/DDBJ whole genome shotgun (WGS) entry which is preliminary data.</text>
</comment>
<reference evidence="2" key="1">
    <citation type="submission" date="2022-07" db="EMBL/GenBank/DDBJ databases">
        <title>Genome analysis of Parmales, a sister group of diatoms, reveals the evolutionary specialization of diatoms from phago-mixotrophs to photoautotrophs.</title>
        <authorList>
            <person name="Ban H."/>
            <person name="Sato S."/>
            <person name="Yoshikawa S."/>
            <person name="Kazumasa Y."/>
            <person name="Nakamura Y."/>
            <person name="Ichinomiya M."/>
            <person name="Saitoh K."/>
            <person name="Sato N."/>
            <person name="Blanc-Mathieu R."/>
            <person name="Endo H."/>
            <person name="Kuwata A."/>
            <person name="Ogata H."/>
        </authorList>
    </citation>
    <scope>NUCLEOTIDE SEQUENCE</scope>
</reference>
<feature type="compositionally biased region" description="Pro residues" evidence="1">
    <location>
        <begin position="152"/>
        <end position="164"/>
    </location>
</feature>
<sequence>MSSYRRNGTSYSPDSAASIRASLSKPFQALSITPSPSKRVFPALNSPHVGNRPRSNAFDLLEASEGSIAPSNTKNDLPVSPKQQTPTLSTTQSWKRIKELLYQDRLVVLNFHELEPTMVAVPLSDSHYEKMVDYIVEESASDSDNEVEWQEVPPPSAEPKPVSPTPSNSPRSTVSKMQPNPIPKSVSVLSCCAETLMPLSFSTISGIGNYDQKRFFFDHSLVFGPVEKARLKTVEKSVDPLLCRYDGTPTPPKDIEVRKSGAEFMRELERCFSFLQSDEARVAAACDSDDGGGVTHETYTYDELGSIIGHTRTVTIVVCRINVCVVTKQAACFNPGCVPSSKPERTTEKTVNFYPVKLEVNDDDNFFGFAPYIHYVYCENDVPLYSWQETEKRN</sequence>
<gene>
    <name evidence="2" type="ORF">TrRE_jg12672</name>
</gene>
<proteinExistence type="predicted"/>